<dbReference type="OrthoDB" id="412874at2759"/>
<dbReference type="STRING" id="694270.A0A395TB18"/>
<comment type="caution">
    <text evidence="14">The sequence shown here is derived from an EMBL/GenBank/DDBJ whole genome shotgun (WGS) entry which is preliminary data.</text>
</comment>
<dbReference type="PANTHER" id="PTHR37016">
    <property type="match status" value="1"/>
</dbReference>
<comment type="subcellular location">
    <subcellularLocation>
        <location evidence="13">Secreted</location>
    </subcellularLocation>
</comment>
<dbReference type="EC" id="3.4.24.39" evidence="13"/>
<evidence type="ECO:0000256" key="6">
    <source>
        <dbReference type="ARBA" id="ARBA00022729"/>
    </source>
</evidence>
<evidence type="ECO:0000256" key="7">
    <source>
        <dbReference type="ARBA" id="ARBA00022801"/>
    </source>
</evidence>
<evidence type="ECO:0000256" key="11">
    <source>
        <dbReference type="PIRSR" id="PIRSR601384-1"/>
    </source>
</evidence>
<feature type="binding site" evidence="12">
    <location>
        <position position="314"/>
    </location>
    <ligand>
        <name>Zn(2+)</name>
        <dbReference type="ChEBI" id="CHEBI:29105"/>
        <note>catalytic</note>
    </ligand>
</feature>
<keyword evidence="4 13" id="KW-0165">Cleavage on pair of basic residues</keyword>
<keyword evidence="10" id="KW-0865">Zymogen</keyword>
<dbReference type="SUPFAM" id="SSF55486">
    <property type="entry name" value="Metalloproteases ('zincins'), catalytic domain"/>
    <property type="match status" value="1"/>
</dbReference>
<feature type="binding site" evidence="12">
    <location>
        <position position="310"/>
    </location>
    <ligand>
        <name>Zn(2+)</name>
        <dbReference type="ChEBI" id="CHEBI:29105"/>
        <note>catalytic</note>
    </ligand>
</feature>
<evidence type="ECO:0000256" key="1">
    <source>
        <dbReference type="ARBA" id="ARBA00001187"/>
    </source>
</evidence>
<comment type="similarity">
    <text evidence="2 13">Belongs to the peptidase M35 family.</text>
</comment>
<feature type="binding site" evidence="12">
    <location>
        <position position="327"/>
    </location>
    <ligand>
        <name>Zn(2+)</name>
        <dbReference type="ChEBI" id="CHEBI:29105"/>
        <note>catalytic</note>
    </ligand>
</feature>
<dbReference type="CDD" id="cd11008">
    <property type="entry name" value="M35_deuterolysin_like"/>
    <property type="match status" value="1"/>
</dbReference>
<dbReference type="InterPro" id="IPR050414">
    <property type="entry name" value="Fungal_M35_metalloproteases"/>
</dbReference>
<keyword evidence="13" id="KW-0964">Secreted</keyword>
<dbReference type="GO" id="GO:0004222">
    <property type="term" value="F:metalloendopeptidase activity"/>
    <property type="evidence" value="ECO:0007669"/>
    <property type="project" value="InterPro"/>
</dbReference>
<name>A0A395TB18_9HYPO</name>
<keyword evidence="9 13" id="KW-0482">Metalloprotease</keyword>
<gene>
    <name evidence="14" type="ORF">FLONG3_590</name>
</gene>
<dbReference type="PANTHER" id="PTHR37016:SF3">
    <property type="entry name" value="NEUTRAL PROTEASE 2-RELATED"/>
    <property type="match status" value="1"/>
</dbReference>
<keyword evidence="3 13" id="KW-0645">Protease</keyword>
<dbReference type="Pfam" id="PF02102">
    <property type="entry name" value="Peptidase_M35"/>
    <property type="match status" value="1"/>
</dbReference>
<evidence type="ECO:0000256" key="5">
    <source>
        <dbReference type="ARBA" id="ARBA00022723"/>
    </source>
</evidence>
<evidence type="ECO:0000256" key="9">
    <source>
        <dbReference type="ARBA" id="ARBA00023049"/>
    </source>
</evidence>
<feature type="chain" id="PRO_5017102652" description="Neutral protease 2" evidence="13">
    <location>
        <begin position="20"/>
        <end position="357"/>
    </location>
</feature>
<proteinExistence type="inferred from homology"/>
<dbReference type="AlphaFoldDB" id="A0A395TB18"/>
<comment type="catalytic activity">
    <reaction evidence="1 13">
        <text>Preferential cleavage of bonds with hydrophobic residues in P1'. Also 3-Asn-|-Gln-4 and 8-Gly-|-Ser-9 bonds in insulin B chain.</text>
        <dbReference type="EC" id="3.4.24.39"/>
    </reaction>
</comment>
<protein>
    <recommendedName>
        <fullName evidence="13">Neutral protease 2</fullName>
        <ecNumber evidence="13">3.4.24.39</ecNumber>
    </recommendedName>
    <alternativeName>
        <fullName evidence="13">Deuterolysin</fullName>
    </alternativeName>
</protein>
<evidence type="ECO:0000313" key="15">
    <source>
        <dbReference type="Proteomes" id="UP000266234"/>
    </source>
</evidence>
<sequence>MYFVQSLALLVYFAIGVQSHVPIARYVRQSDNLSVALAPVVGKATQVKATITNNGADDLSLLKIGTLLDERPVEKVKLVDEKGDIVPFMGIRLSLYYEGLQTKDFQKLSSGSSVSQTIDLSTMYDLKPQTYSVHAQGSIASIVGKSQEPRSISFKSDPISIKIDNASSAAVNQKAFKRTIIEDDSCTTEQLKATREGVQNCGTLARAAAADASNAQSSRFVEYFKSNDTKTREHVTGRLLAVAQECATSDSGNTRVLCKDEFDYCESDGPLIAYTVWVNGYVTLCPLFYETRPPLPEACHKQDHATTLIHEMTHARAVYEQEVSTQDYAYGYENSTALDALSCLYNADQYSLYANGK</sequence>
<feature type="active site" evidence="11">
    <location>
        <position position="311"/>
    </location>
</feature>
<dbReference type="InterPro" id="IPR001384">
    <property type="entry name" value="Peptidase_M35"/>
</dbReference>
<dbReference type="Gene3D" id="3.40.390.10">
    <property type="entry name" value="Collagenase (Catalytic Domain)"/>
    <property type="match status" value="1"/>
</dbReference>
<keyword evidence="6 13" id="KW-0732">Signal</keyword>
<keyword evidence="5 12" id="KW-0479">Metal-binding</keyword>
<comment type="cofactor">
    <cofactor evidence="12 13">
        <name>Zn(2+)</name>
        <dbReference type="ChEBI" id="CHEBI:29105"/>
    </cofactor>
    <text evidence="12 13">Binds 1 zinc ion per subunit.</text>
</comment>
<keyword evidence="7 13" id="KW-0378">Hydrolase</keyword>
<dbReference type="Gene3D" id="2.60.40.2970">
    <property type="match status" value="1"/>
</dbReference>
<evidence type="ECO:0000256" key="10">
    <source>
        <dbReference type="ARBA" id="ARBA00023145"/>
    </source>
</evidence>
<evidence type="ECO:0000256" key="8">
    <source>
        <dbReference type="ARBA" id="ARBA00022833"/>
    </source>
</evidence>
<dbReference type="InterPro" id="IPR024079">
    <property type="entry name" value="MetalloPept_cat_dom_sf"/>
</dbReference>
<comment type="function">
    <text evidence="13">Secreted metalloproteinase that allows assimilation of proteinaceous substrates. Shows high activities on basic nuclear substrates such as histone and protamine.</text>
</comment>
<organism evidence="14 15">
    <name type="scientific">Fusarium longipes</name>
    <dbReference type="NCBI Taxonomy" id="694270"/>
    <lineage>
        <taxon>Eukaryota</taxon>
        <taxon>Fungi</taxon>
        <taxon>Dikarya</taxon>
        <taxon>Ascomycota</taxon>
        <taxon>Pezizomycotina</taxon>
        <taxon>Sordariomycetes</taxon>
        <taxon>Hypocreomycetidae</taxon>
        <taxon>Hypocreales</taxon>
        <taxon>Nectriaceae</taxon>
        <taxon>Fusarium</taxon>
    </lineage>
</organism>
<dbReference type="EMBL" id="PXOG01000011">
    <property type="protein sequence ID" value="RGP81445.1"/>
    <property type="molecule type" value="Genomic_DNA"/>
</dbReference>
<reference evidence="14 15" key="1">
    <citation type="journal article" date="2018" name="PLoS Pathog.">
        <title>Evolution of structural diversity of trichothecenes, a family of toxins produced by plant pathogenic and entomopathogenic fungi.</title>
        <authorList>
            <person name="Proctor R.H."/>
            <person name="McCormick S.P."/>
            <person name="Kim H.S."/>
            <person name="Cardoza R.E."/>
            <person name="Stanley A.M."/>
            <person name="Lindo L."/>
            <person name="Kelly A."/>
            <person name="Brown D.W."/>
            <person name="Lee T."/>
            <person name="Vaughan M.M."/>
            <person name="Alexander N.J."/>
            <person name="Busman M."/>
            <person name="Gutierrez S."/>
        </authorList>
    </citation>
    <scope>NUCLEOTIDE SEQUENCE [LARGE SCALE GENOMIC DNA]</scope>
    <source>
        <strain evidence="14 15">NRRL 20695</strain>
    </source>
</reference>
<dbReference type="GO" id="GO:0046872">
    <property type="term" value="F:metal ion binding"/>
    <property type="evidence" value="ECO:0007669"/>
    <property type="project" value="UniProtKB-KW"/>
</dbReference>
<evidence type="ECO:0000256" key="2">
    <source>
        <dbReference type="ARBA" id="ARBA00010279"/>
    </source>
</evidence>
<dbReference type="GO" id="GO:0005576">
    <property type="term" value="C:extracellular region"/>
    <property type="evidence" value="ECO:0007669"/>
    <property type="project" value="UniProtKB-SubCell"/>
</dbReference>
<evidence type="ECO:0000313" key="14">
    <source>
        <dbReference type="EMBL" id="RGP81445.1"/>
    </source>
</evidence>
<evidence type="ECO:0000256" key="13">
    <source>
        <dbReference type="RuleBase" id="RU361126"/>
    </source>
</evidence>
<keyword evidence="15" id="KW-1185">Reference proteome</keyword>
<accession>A0A395TB18</accession>
<dbReference type="PRINTS" id="PR00768">
    <property type="entry name" value="DEUTEROLYSIN"/>
</dbReference>
<dbReference type="GO" id="GO:0006508">
    <property type="term" value="P:proteolysis"/>
    <property type="evidence" value="ECO:0007669"/>
    <property type="project" value="UniProtKB-KW"/>
</dbReference>
<feature type="signal peptide" evidence="13">
    <location>
        <begin position="1"/>
        <end position="19"/>
    </location>
</feature>
<dbReference type="Proteomes" id="UP000266234">
    <property type="component" value="Unassembled WGS sequence"/>
</dbReference>
<keyword evidence="8 12" id="KW-0862">Zinc</keyword>
<evidence type="ECO:0000256" key="12">
    <source>
        <dbReference type="PIRSR" id="PIRSR601384-2"/>
    </source>
</evidence>
<evidence type="ECO:0000256" key="4">
    <source>
        <dbReference type="ARBA" id="ARBA00022685"/>
    </source>
</evidence>
<evidence type="ECO:0000256" key="3">
    <source>
        <dbReference type="ARBA" id="ARBA00022670"/>
    </source>
</evidence>